<feature type="transmembrane region" description="Helical" evidence="1">
    <location>
        <begin position="79"/>
        <end position="96"/>
    </location>
</feature>
<feature type="transmembrane region" description="Helical" evidence="1">
    <location>
        <begin position="161"/>
        <end position="187"/>
    </location>
</feature>
<protein>
    <submittedName>
        <fullName evidence="2">Probable membrane protein NMA1128</fullName>
    </submittedName>
</protein>
<keyword evidence="1" id="KW-0812">Transmembrane</keyword>
<dbReference type="PANTHER" id="PTHR39165">
    <property type="entry name" value="IG HYPOTHETICAL 17883"/>
    <property type="match status" value="1"/>
</dbReference>
<accession>A0A6J4QUW4</accession>
<dbReference type="PANTHER" id="PTHR39165:SF1">
    <property type="entry name" value="DUF456 DOMAIN-CONTAINING PROTEIN"/>
    <property type="match status" value="1"/>
</dbReference>
<gene>
    <name evidence="2" type="ORF">AVDCRST_MAG37-2370</name>
</gene>
<keyword evidence="1" id="KW-0472">Membrane</keyword>
<evidence type="ECO:0000313" key="2">
    <source>
        <dbReference type="EMBL" id="CAA9451366.1"/>
    </source>
</evidence>
<feature type="transmembrane region" description="Helical" evidence="1">
    <location>
        <begin position="7"/>
        <end position="28"/>
    </location>
</feature>
<name>A0A6J4QUW4_9ACTN</name>
<feature type="transmembrane region" description="Helical" evidence="1">
    <location>
        <begin position="102"/>
        <end position="122"/>
    </location>
</feature>
<dbReference type="EMBL" id="CADCVD010000116">
    <property type="protein sequence ID" value="CAA9451366.1"/>
    <property type="molecule type" value="Genomic_DNA"/>
</dbReference>
<sequence>MAENEPILWITLAVMLVGLAGSVLPGLPGVPLIFASALVYAYATDFEVVGASVLVLLGLFALIAFVADLLATTYGARRFGASSWGTVGGAVGGLVGTLAGALLFGIGALFGLLAGTVVGVFAGEYLKRQRRSSTGEGAQPEGPRFGRADWQRVSRAAGGVLVGYLFSAAVQGILGLAGTVIFIAALFY</sequence>
<feature type="transmembrane region" description="Helical" evidence="1">
    <location>
        <begin position="48"/>
        <end position="67"/>
    </location>
</feature>
<dbReference type="InterPro" id="IPR007403">
    <property type="entry name" value="DUF456"/>
</dbReference>
<keyword evidence="1" id="KW-1133">Transmembrane helix</keyword>
<reference evidence="2" key="1">
    <citation type="submission" date="2020-02" db="EMBL/GenBank/DDBJ databases">
        <authorList>
            <person name="Meier V. D."/>
        </authorList>
    </citation>
    <scope>NUCLEOTIDE SEQUENCE</scope>
    <source>
        <strain evidence="2">AVDCRST_MAG37</strain>
    </source>
</reference>
<evidence type="ECO:0000256" key="1">
    <source>
        <dbReference type="SAM" id="Phobius"/>
    </source>
</evidence>
<organism evidence="2">
    <name type="scientific">uncultured Rubrobacteraceae bacterium</name>
    <dbReference type="NCBI Taxonomy" id="349277"/>
    <lineage>
        <taxon>Bacteria</taxon>
        <taxon>Bacillati</taxon>
        <taxon>Actinomycetota</taxon>
        <taxon>Rubrobacteria</taxon>
        <taxon>Rubrobacterales</taxon>
        <taxon>Rubrobacteraceae</taxon>
        <taxon>environmental samples</taxon>
    </lineage>
</organism>
<proteinExistence type="predicted"/>
<dbReference type="Pfam" id="PF04306">
    <property type="entry name" value="DUF456"/>
    <property type="match status" value="1"/>
</dbReference>
<dbReference type="AlphaFoldDB" id="A0A6J4QUW4"/>